<dbReference type="Proteomes" id="UP000252004">
    <property type="component" value="Chromosome"/>
</dbReference>
<dbReference type="InterPro" id="IPR006073">
    <property type="entry name" value="GTP-bd"/>
</dbReference>
<evidence type="ECO:0000259" key="2">
    <source>
        <dbReference type="Pfam" id="PF01926"/>
    </source>
</evidence>
<dbReference type="PANTHER" id="PTHR42714:SF2">
    <property type="entry name" value="TRNA MODIFICATION GTPASE GTPBP3, MITOCHONDRIAL"/>
    <property type="match status" value="1"/>
</dbReference>
<dbReference type="GO" id="GO:0005525">
    <property type="term" value="F:GTP binding"/>
    <property type="evidence" value="ECO:0007669"/>
    <property type="project" value="InterPro"/>
</dbReference>
<dbReference type="GO" id="GO:0005737">
    <property type="term" value="C:cytoplasm"/>
    <property type="evidence" value="ECO:0007669"/>
    <property type="project" value="TreeGrafter"/>
</dbReference>
<feature type="compositionally biased region" description="Acidic residues" evidence="1">
    <location>
        <begin position="381"/>
        <end position="404"/>
    </location>
</feature>
<protein>
    <recommendedName>
        <fullName evidence="2">G domain-containing protein</fullName>
    </recommendedName>
</protein>
<reference evidence="3 4" key="1">
    <citation type="submission" date="2018-01" db="EMBL/GenBank/DDBJ databases">
        <title>Draft genome Sequence of streptomyces globosus LZH-48.</title>
        <authorList>
            <person name="Ran K."/>
            <person name="Li Z."/>
            <person name="Wei S."/>
            <person name="Dong R."/>
        </authorList>
    </citation>
    <scope>NUCLEOTIDE SEQUENCE [LARGE SCALE GENOMIC DNA]</scope>
    <source>
        <strain evidence="3 4">LZH-48</strain>
    </source>
</reference>
<evidence type="ECO:0000256" key="1">
    <source>
        <dbReference type="SAM" id="MobiDB-lite"/>
    </source>
</evidence>
<feature type="compositionally biased region" description="Pro residues" evidence="1">
    <location>
        <begin position="38"/>
        <end position="56"/>
    </location>
</feature>
<dbReference type="InterPro" id="IPR027417">
    <property type="entry name" value="P-loop_NTPase"/>
</dbReference>
<dbReference type="RefSeq" id="WP_114055461.1">
    <property type="nucleotide sequence ID" value="NZ_CP030862.1"/>
</dbReference>
<dbReference type="KEGG" id="sgz:C0216_13160"/>
<dbReference type="GO" id="GO:0030488">
    <property type="term" value="P:tRNA methylation"/>
    <property type="evidence" value="ECO:0007669"/>
    <property type="project" value="TreeGrafter"/>
</dbReference>
<evidence type="ECO:0000313" key="4">
    <source>
        <dbReference type="Proteomes" id="UP000252004"/>
    </source>
</evidence>
<proteinExistence type="predicted"/>
<dbReference type="GO" id="GO:0002098">
    <property type="term" value="P:tRNA wobble uridine modification"/>
    <property type="evidence" value="ECO:0007669"/>
    <property type="project" value="TreeGrafter"/>
</dbReference>
<dbReference type="Pfam" id="PF01926">
    <property type="entry name" value="MMR_HSR1"/>
    <property type="match status" value="1"/>
</dbReference>
<keyword evidence="4" id="KW-1185">Reference proteome</keyword>
<dbReference type="OrthoDB" id="6197209at2"/>
<organism evidence="3 4">
    <name type="scientific">Streptomyces globosus</name>
    <dbReference type="NCBI Taxonomy" id="68209"/>
    <lineage>
        <taxon>Bacteria</taxon>
        <taxon>Bacillati</taxon>
        <taxon>Actinomycetota</taxon>
        <taxon>Actinomycetes</taxon>
        <taxon>Kitasatosporales</taxon>
        <taxon>Streptomycetaceae</taxon>
        <taxon>Streptomyces</taxon>
    </lineage>
</organism>
<accession>A0A344U058</accession>
<dbReference type="PANTHER" id="PTHR42714">
    <property type="entry name" value="TRNA MODIFICATION GTPASE GTPBP3"/>
    <property type="match status" value="1"/>
</dbReference>
<evidence type="ECO:0000313" key="3">
    <source>
        <dbReference type="EMBL" id="AXE24279.1"/>
    </source>
</evidence>
<sequence length="1325" mass="139940">MDEARLAEAAAAAVEASAPLARQLALMAEELTRAVAPGPEPAPEPGPQPAPGPAPDSPYAHLLAEDRRLRTRAAELLGELAGTRLSAMDTFNVVLFGRTGVGKSSLVEALTGGDGRRISPGRTDHTTRVEEVRWAGLRLFDTPGTNGWGHDGDNSALEEQARRAVLAADLVLLCFDDGSQLEGEFAKVAAWVLAYRKPAVVVLNCVERPWRDPGMVSQGVVRARLSATVAEHAAHIRDWLAACGLPAVPLVALSAQRAVAARGPDDYQGWDARAVRRMRDRDGRARLLGWSNLPVLEGLVAEAVRVEDAPQLRLGGLVGQMSGALAGVAAELRTQLAEPALAYAETVEMGLAAVLTVLGAPTPEPPTATATARPYGAGGTAEDDEAGEGQAGEDEAGEDTEPGDGEAAAHRRAVALLAELETLRGPFPSPAGGEARAHLDNLLTARLGALRTAMETRAEEHAERAFRNRVELSAQEFTDAVVRSDEVTEAVGTAVADFTAYVRRRIDLAVADTAADLHEIGLRLDAVHGSTASGMRTMGKAAGYGSAAAGLLGAALAIGVGLNWWNPIGWAGALALTASGTGFAGRLLSRFGLRREQIRRDSARVDQRTRARRAVADHIEALRAHVTAHCELIIRTAVLAKAAPGIEQAVVLRRIAAAAARDADLVQNAAAALPAAREPADILLEAMGRAEAAAGITHPADADLHWLGASWCTDPYNLAAPAPARTGGRSGAAPRFGPGVFRRLRAALRRGRRLPAPGSGAQWLSLLHRELAGDASAAPALAELDALAADPRPRIAVAGDMSTGKSAFIRRLLVESGSPVPASLRSSAGPETFRAEAYAWEGMLLVDTPGFQSGLEPHTQAAREALADSAAVFYLFPPHAAAGDRADLDLLLRGRPEEGRFPKSARALYVINKIDRVGGPDLGADFAARIERAEAALASLLEGIAPPAPGQQPYRERIVAMAAAPFQIRADHGSAYDDFRSWDGFRDFAAAVRELRLTLEADAADVTVLHGGAARLAGLRAGAEAEARLLARRLDELGRLAQEASHGAATGRAMVKALTHGAARLADDFTSRLVMEAMEPGLDPVVRKARGERLGNWGADAEFTAMYDLYRAEADRTAQTWLATVSSALDRRTRSPRFALAFPDGIAGVDLRFMAADALRAQARDLLSATSAALAPVDRLSPDDVVRFAAHFDVLLAPDQIEAALHLTSDAGIFLKVLNAVSTISAMNSLATREQKTEAAREALRDIMRASARGWAARVRDSAAAVGTLCTRLEEAAADLTARQAEVHAELKAARDRAGRYTAALHGAAERLGVPMPHRTTRGRR</sequence>
<gene>
    <name evidence="3" type="ORF">C0216_13160</name>
</gene>
<dbReference type="SUPFAM" id="SSF52540">
    <property type="entry name" value="P-loop containing nucleoside triphosphate hydrolases"/>
    <property type="match status" value="2"/>
</dbReference>
<feature type="region of interest" description="Disordered" evidence="1">
    <location>
        <begin position="363"/>
        <end position="407"/>
    </location>
</feature>
<dbReference type="Gene3D" id="3.40.50.300">
    <property type="entry name" value="P-loop containing nucleotide triphosphate hydrolases"/>
    <property type="match status" value="2"/>
</dbReference>
<dbReference type="EMBL" id="CP030862">
    <property type="protein sequence ID" value="AXE24279.1"/>
    <property type="molecule type" value="Genomic_DNA"/>
</dbReference>
<name>A0A344U058_9ACTN</name>
<feature type="domain" description="G" evidence="2">
    <location>
        <begin position="92"/>
        <end position="204"/>
    </location>
</feature>
<feature type="region of interest" description="Disordered" evidence="1">
    <location>
        <begin position="31"/>
        <end position="59"/>
    </location>
</feature>